<evidence type="ECO:0000313" key="2">
    <source>
        <dbReference type="EMBL" id="XAE50101.1"/>
    </source>
</evidence>
<evidence type="ECO:0000256" key="1">
    <source>
        <dbReference type="SAM" id="Phobius"/>
    </source>
</evidence>
<keyword evidence="3" id="KW-1185">Reference proteome</keyword>
<evidence type="ECO:0000313" key="3">
    <source>
        <dbReference type="Proteomes" id="UP001448498"/>
    </source>
</evidence>
<accession>A0ABZ3DN16</accession>
<keyword evidence="1" id="KW-0812">Transmembrane</keyword>
<dbReference type="Proteomes" id="UP001448498">
    <property type="component" value="Chromosome 3"/>
</dbReference>
<dbReference type="EMBL" id="CP109822">
    <property type="protein sequence ID" value="XAE50101.1"/>
    <property type="molecule type" value="Genomic_DNA"/>
</dbReference>
<name>A0ABZ3DN16_9BURK</name>
<proteinExistence type="predicted"/>
<sequence length="132" mass="13815">MARRLDTPRHAAIPIPTKTAMRAIAERASREPLRTSRPVLSGCVSFAIGGPLMAALAWPLVMLVAWSVIHGPQWDTLALCAGRVPMICVASFGFGDVLPAIVAGGIMGAIGMRVRRCRLVLLGVIGAGAMTG</sequence>
<feature type="transmembrane region" description="Helical" evidence="1">
    <location>
        <begin position="39"/>
        <end position="69"/>
    </location>
</feature>
<keyword evidence="1" id="KW-0472">Membrane</keyword>
<keyword evidence="1" id="KW-1133">Transmembrane helix</keyword>
<protein>
    <submittedName>
        <fullName evidence="2">Uncharacterized protein</fullName>
    </submittedName>
</protein>
<feature type="transmembrane region" description="Helical" evidence="1">
    <location>
        <begin position="89"/>
        <end position="110"/>
    </location>
</feature>
<gene>
    <name evidence="2" type="ORF">OHZ10_26805</name>
</gene>
<dbReference type="RefSeq" id="WP_342704877.1">
    <property type="nucleotide sequence ID" value="NZ_CP109822.1"/>
</dbReference>
<organism evidence="2 3">
    <name type="scientific">Burkholderia arboris</name>
    <dbReference type="NCBI Taxonomy" id="488730"/>
    <lineage>
        <taxon>Bacteria</taxon>
        <taxon>Pseudomonadati</taxon>
        <taxon>Pseudomonadota</taxon>
        <taxon>Betaproteobacteria</taxon>
        <taxon>Burkholderiales</taxon>
        <taxon>Burkholderiaceae</taxon>
        <taxon>Burkholderia</taxon>
        <taxon>Burkholderia cepacia complex</taxon>
    </lineage>
</organism>
<reference evidence="2 3" key="1">
    <citation type="submission" date="2022-10" db="EMBL/GenBank/DDBJ databases">
        <title>Genomic of Burkholderia cepacia PN-1.</title>
        <authorList>
            <person name="Yang Y."/>
            <person name="Guan H."/>
            <person name="Huang J."/>
        </authorList>
    </citation>
    <scope>NUCLEOTIDE SEQUENCE [LARGE SCALE GENOMIC DNA]</scope>
    <source>
        <strain evidence="2 3">PN-1</strain>
    </source>
</reference>